<dbReference type="InterPro" id="IPR011032">
    <property type="entry name" value="GroES-like_sf"/>
</dbReference>
<dbReference type="InterPro" id="IPR020843">
    <property type="entry name" value="ER"/>
</dbReference>
<dbReference type="Pfam" id="PF08240">
    <property type="entry name" value="ADH_N"/>
    <property type="match status" value="1"/>
</dbReference>
<organism evidence="2 3">
    <name type="scientific">Pseudomonas kilonensis</name>
    <dbReference type="NCBI Taxonomy" id="132476"/>
    <lineage>
        <taxon>Bacteria</taxon>
        <taxon>Pseudomonadati</taxon>
        <taxon>Pseudomonadota</taxon>
        <taxon>Gammaproteobacteria</taxon>
        <taxon>Pseudomonadales</taxon>
        <taxon>Pseudomonadaceae</taxon>
        <taxon>Pseudomonas</taxon>
    </lineage>
</organism>
<dbReference type="CDD" id="cd08241">
    <property type="entry name" value="QOR1"/>
    <property type="match status" value="1"/>
</dbReference>
<evidence type="ECO:0000313" key="2">
    <source>
        <dbReference type="EMBL" id="SEE00980.1"/>
    </source>
</evidence>
<dbReference type="Proteomes" id="UP000183915">
    <property type="component" value="Unassembled WGS sequence"/>
</dbReference>
<dbReference type="InterPro" id="IPR051397">
    <property type="entry name" value="Zn-ADH-like_protein"/>
</dbReference>
<dbReference type="SUPFAM" id="SSF51735">
    <property type="entry name" value="NAD(P)-binding Rossmann-fold domains"/>
    <property type="match status" value="1"/>
</dbReference>
<name>A0ABY0YV30_9PSED</name>
<dbReference type="SUPFAM" id="SSF50129">
    <property type="entry name" value="GroES-like"/>
    <property type="match status" value="1"/>
</dbReference>
<evidence type="ECO:0000313" key="3">
    <source>
        <dbReference type="Proteomes" id="UP000183915"/>
    </source>
</evidence>
<proteinExistence type="predicted"/>
<keyword evidence="3" id="KW-1185">Reference proteome</keyword>
<dbReference type="Gene3D" id="3.90.180.10">
    <property type="entry name" value="Medium-chain alcohol dehydrogenases, catalytic domain"/>
    <property type="match status" value="1"/>
</dbReference>
<dbReference type="InterPro" id="IPR013149">
    <property type="entry name" value="ADH-like_C"/>
</dbReference>
<dbReference type="InterPro" id="IPR013154">
    <property type="entry name" value="ADH-like_N"/>
</dbReference>
<feature type="domain" description="Enoyl reductase (ER)" evidence="1">
    <location>
        <begin position="66"/>
        <end position="378"/>
    </location>
</feature>
<protein>
    <submittedName>
        <fullName evidence="2">NADPH2:quinone reductase</fullName>
    </submittedName>
</protein>
<sequence length="381" mass="40315">MIHAFTIDFLIRFAAQHTDPPFKHKLMAGYQGGACSLTRCLSHLHLSAITPKGIALMKAVLCKEFGPAESLVLEDVASPVAKKNEVLLDVHAAGVNFPDTLIIEGKYQFKPPFPFSPGGEAAGVVRQVGEKISHLKVGDRVMALTGWGSFAEQVAVPGYNVLPIPASMDFNTAAAFSMTYGTSMHALKQRANLQPGETLLVLGASGGVGLAAVEIGKAMGARVIAAASSAEKLAVAKAAGADELINYTETSLKDEIKRLTDGQGADVIYDPVGGDLFDQAIRAIAWNGRLLVVGFASGRIPELPVNLALLKGAAVVGVFWGSFAQRQPQDNAANFQQLFGWFAEGKLKPLVSQVYPLSNAAQAINDLGQRKAVGKVVVQVR</sequence>
<dbReference type="EMBL" id="FNTT01000002">
    <property type="protein sequence ID" value="SEE00980.1"/>
    <property type="molecule type" value="Genomic_DNA"/>
</dbReference>
<dbReference type="InterPro" id="IPR036291">
    <property type="entry name" value="NAD(P)-bd_dom_sf"/>
</dbReference>
<dbReference type="PANTHER" id="PTHR43677:SF4">
    <property type="entry name" value="QUINONE OXIDOREDUCTASE-LIKE PROTEIN 2"/>
    <property type="match status" value="1"/>
</dbReference>
<dbReference type="PANTHER" id="PTHR43677">
    <property type="entry name" value="SHORT-CHAIN DEHYDROGENASE/REDUCTASE"/>
    <property type="match status" value="1"/>
</dbReference>
<dbReference type="Pfam" id="PF00107">
    <property type="entry name" value="ADH_zinc_N"/>
    <property type="match status" value="1"/>
</dbReference>
<accession>A0ABY0YV30</accession>
<dbReference type="Gene3D" id="3.40.50.720">
    <property type="entry name" value="NAD(P)-binding Rossmann-like Domain"/>
    <property type="match status" value="1"/>
</dbReference>
<evidence type="ECO:0000259" key="1">
    <source>
        <dbReference type="SMART" id="SM00829"/>
    </source>
</evidence>
<gene>
    <name evidence="2" type="ORF">SAMN04490188_2302</name>
</gene>
<dbReference type="SMART" id="SM00829">
    <property type="entry name" value="PKS_ER"/>
    <property type="match status" value="1"/>
</dbReference>
<reference evidence="2 3" key="1">
    <citation type="submission" date="2016-10" db="EMBL/GenBank/DDBJ databases">
        <authorList>
            <person name="Varghese N."/>
            <person name="Submissions S."/>
        </authorList>
    </citation>
    <scope>NUCLEOTIDE SEQUENCE [LARGE SCALE GENOMIC DNA]</scope>
    <source>
        <strain evidence="2 3">BS3780</strain>
    </source>
</reference>
<comment type="caution">
    <text evidence="2">The sequence shown here is derived from an EMBL/GenBank/DDBJ whole genome shotgun (WGS) entry which is preliminary data.</text>
</comment>